<name>A0A1Z4GIG5_9CYAN</name>
<gene>
    <name evidence="1" type="ORF">NIES21_31500</name>
</gene>
<reference evidence="1 2" key="1">
    <citation type="submission" date="2017-06" db="EMBL/GenBank/DDBJ databases">
        <title>Genome sequencing of cyanobaciteial culture collection at National Institute for Environmental Studies (NIES).</title>
        <authorList>
            <person name="Hirose Y."/>
            <person name="Shimura Y."/>
            <person name="Fujisawa T."/>
            <person name="Nakamura Y."/>
            <person name="Kawachi M."/>
        </authorList>
    </citation>
    <scope>NUCLEOTIDE SEQUENCE [LARGE SCALE GENOMIC DNA]</scope>
    <source>
        <strain evidence="1 2">NIES-21</strain>
    </source>
</reference>
<protein>
    <submittedName>
        <fullName evidence="1">Uncharacterized protein</fullName>
    </submittedName>
</protein>
<evidence type="ECO:0000313" key="2">
    <source>
        <dbReference type="Proteomes" id="UP000218287"/>
    </source>
</evidence>
<evidence type="ECO:0000313" key="1">
    <source>
        <dbReference type="EMBL" id="BAY17313.1"/>
    </source>
</evidence>
<sequence length="30" mass="3160">MDCIKVCEIAIASSLLSFSPDLDSAITTTN</sequence>
<accession>A0A1Z4GIG5</accession>
<organism evidence="1 2">
    <name type="scientific">Anabaenopsis circularis NIES-21</name>
    <dbReference type="NCBI Taxonomy" id="1085406"/>
    <lineage>
        <taxon>Bacteria</taxon>
        <taxon>Bacillati</taxon>
        <taxon>Cyanobacteriota</taxon>
        <taxon>Cyanophyceae</taxon>
        <taxon>Nostocales</taxon>
        <taxon>Nodulariaceae</taxon>
        <taxon>Anabaenopsis</taxon>
    </lineage>
</organism>
<dbReference type="Proteomes" id="UP000218287">
    <property type="component" value="Chromosome"/>
</dbReference>
<proteinExistence type="predicted"/>
<dbReference type="AlphaFoldDB" id="A0A1Z4GIG5"/>
<dbReference type="EMBL" id="AP018174">
    <property type="protein sequence ID" value="BAY17313.1"/>
    <property type="molecule type" value="Genomic_DNA"/>
</dbReference>
<keyword evidence="2" id="KW-1185">Reference proteome</keyword>